<evidence type="ECO:0000313" key="1">
    <source>
        <dbReference type="EMBL" id="RON48229.1"/>
    </source>
</evidence>
<evidence type="ECO:0000313" key="2">
    <source>
        <dbReference type="Proteomes" id="UP000283627"/>
    </source>
</evidence>
<dbReference type="EMBL" id="MOBP01000020">
    <property type="protein sequence ID" value="RON48229.1"/>
    <property type="molecule type" value="Genomic_DNA"/>
</dbReference>
<dbReference type="InterPro" id="IPR036375">
    <property type="entry name" value="Hemopexin-like_dom_sf"/>
</dbReference>
<reference evidence="1 2" key="1">
    <citation type="submission" date="2016-10" db="EMBL/GenBank/DDBJ databases">
        <title>Comparative genome analysis of multiple Pseudomonas spp. focuses on biocontrol and plant growth promoting traits.</title>
        <authorList>
            <person name="Tao X.-Y."/>
            <person name="Taylor C.G."/>
        </authorList>
    </citation>
    <scope>NUCLEOTIDE SEQUENCE [LARGE SCALE GENOMIC DNA]</scope>
    <source>
        <strain evidence="1 2">39A2</strain>
    </source>
</reference>
<dbReference type="AlphaFoldDB" id="A0A423K8V9"/>
<name>A0A423K8V9_9PSED</name>
<gene>
    <name evidence="1" type="ORF">BK665_24720</name>
</gene>
<dbReference type="OrthoDB" id="1956004at2"/>
<sequence>MPELKNFVAVDWRSGPDQIYFFFKDTNTYSRFDIGENRVPLDYPRPVTSNWGEFNNARNMRFGFTTTGFDTDRIDGDILWLFDYYTYDGSTIPGVRKYDQDSDTLISYEPLEKTRWKILAPYFNNIVAGTWWEQEGRAHLFRFLLNDGRALRFDYDYNRLIVETINEKTWPGLARYKDRIITAAQNDRAARDNYLYIFLTNHEYLRYNMDDNELDSGPIKVDDVSWPGLLRD</sequence>
<protein>
    <submittedName>
        <fullName evidence="1">Uncharacterized protein</fullName>
    </submittedName>
</protein>
<dbReference type="Proteomes" id="UP000283627">
    <property type="component" value="Unassembled WGS sequence"/>
</dbReference>
<organism evidence="1 2">
    <name type="scientific">Pseudomonas frederiksbergensis</name>
    <dbReference type="NCBI Taxonomy" id="104087"/>
    <lineage>
        <taxon>Bacteria</taxon>
        <taxon>Pseudomonadati</taxon>
        <taxon>Pseudomonadota</taxon>
        <taxon>Gammaproteobacteria</taxon>
        <taxon>Pseudomonadales</taxon>
        <taxon>Pseudomonadaceae</taxon>
        <taxon>Pseudomonas</taxon>
    </lineage>
</organism>
<dbReference type="Gene3D" id="2.110.10.10">
    <property type="entry name" value="Hemopexin-like domain"/>
    <property type="match status" value="1"/>
</dbReference>
<accession>A0A423K8V9</accession>
<proteinExistence type="predicted"/>
<comment type="caution">
    <text evidence="1">The sequence shown here is derived from an EMBL/GenBank/DDBJ whole genome shotgun (WGS) entry which is preliminary data.</text>
</comment>